<dbReference type="AlphaFoldDB" id="A0A6H9UQ07"/>
<accession>A0A6H9UQ07</accession>
<feature type="chain" id="PRO_5039325709" description="Secreted protein" evidence="1">
    <location>
        <begin position="22"/>
        <end position="251"/>
    </location>
</feature>
<reference evidence="2 3" key="1">
    <citation type="submission" date="2019-09" db="EMBL/GenBank/DDBJ databases">
        <title>Screening of Novel Bioactive Compounds from Soil-Associated.</title>
        <authorList>
            <person name="Zhao S."/>
        </authorList>
    </citation>
    <scope>NUCLEOTIDE SEQUENCE [LARGE SCALE GENOMIC DNA]</scope>
    <source>
        <strain evidence="2 3">HIT-DPA4</strain>
    </source>
</reference>
<name>A0A6H9UQ07_9ACTN</name>
<feature type="signal peptide" evidence="1">
    <location>
        <begin position="1"/>
        <end position="21"/>
    </location>
</feature>
<protein>
    <recommendedName>
        <fullName evidence="4">Secreted protein</fullName>
    </recommendedName>
</protein>
<dbReference type="Proteomes" id="UP000442707">
    <property type="component" value="Unassembled WGS sequence"/>
</dbReference>
<keyword evidence="3" id="KW-1185">Reference proteome</keyword>
<sequence length="251" mass="26894">MRRGRLAAVAGSVLLAGAVVAGVGYTVVTVDGADRDAGAPVWKFPKAKAKAEAEETKAAARKGLAGVLVPYGGTDGWSRGPDLGAYGSDVQLDGARATALQKESLSDLPRSQRKRLEEKIDKLRIQGMAMRSYYTHEARAYNNEDIAAVSIRLAQMDSKAAVRNISTFQNEFLDALDVFRKGPEIKGHKNARCFLPPKDADEDLDSMFCSAYVGDILVTAAADGVKPLDSKEVALLLRTQLDRIAEPGEAA</sequence>
<evidence type="ECO:0000256" key="1">
    <source>
        <dbReference type="SAM" id="SignalP"/>
    </source>
</evidence>
<evidence type="ECO:0000313" key="3">
    <source>
        <dbReference type="Proteomes" id="UP000442707"/>
    </source>
</evidence>
<dbReference type="EMBL" id="VZRB01000040">
    <property type="protein sequence ID" value="KAB1140623.1"/>
    <property type="molecule type" value="Genomic_DNA"/>
</dbReference>
<evidence type="ECO:0000313" key="2">
    <source>
        <dbReference type="EMBL" id="KAB1140623.1"/>
    </source>
</evidence>
<keyword evidence="1" id="KW-0732">Signal</keyword>
<evidence type="ECO:0008006" key="4">
    <source>
        <dbReference type="Google" id="ProtNLM"/>
    </source>
</evidence>
<gene>
    <name evidence="2" type="ORF">F7R91_35505</name>
</gene>
<comment type="caution">
    <text evidence="2">The sequence shown here is derived from an EMBL/GenBank/DDBJ whole genome shotgun (WGS) entry which is preliminary data.</text>
</comment>
<organism evidence="2 3">
    <name type="scientific">Streptomyces luteolifulvus</name>
    <dbReference type="NCBI Taxonomy" id="2615112"/>
    <lineage>
        <taxon>Bacteria</taxon>
        <taxon>Bacillati</taxon>
        <taxon>Actinomycetota</taxon>
        <taxon>Actinomycetes</taxon>
        <taxon>Kitasatosporales</taxon>
        <taxon>Streptomycetaceae</taxon>
        <taxon>Streptomyces</taxon>
    </lineage>
</organism>
<proteinExistence type="predicted"/>